<dbReference type="HOGENOM" id="CLU_049413_3_8_1"/>
<keyword evidence="4" id="KW-0719">Serine esterase</keyword>
<evidence type="ECO:0000256" key="7">
    <source>
        <dbReference type="ARBA" id="ARBA00029392"/>
    </source>
</evidence>
<accession>C4JU57</accession>
<dbReference type="EMBL" id="CH476617">
    <property type="protein sequence ID" value="EEP81154.1"/>
    <property type="molecule type" value="Genomic_DNA"/>
</dbReference>
<comment type="function">
    <text evidence="7">Hydrolyzes fatty acids from S-acylated cysteine residues in proteins with a strong preference for palmitoylated G-alpha proteins over other acyl substrates. Mediates the deacylation of G-alpha proteins such as GPA1 in vivo, but has weak or no activity toward palmitoylated Ras proteins. Has weak lysophospholipase activity in vitro; however such activity may not exist in vivo.</text>
</comment>
<dbReference type="GO" id="GO:0005737">
    <property type="term" value="C:cytoplasm"/>
    <property type="evidence" value="ECO:0007669"/>
    <property type="project" value="TreeGrafter"/>
</dbReference>
<dbReference type="InterPro" id="IPR029058">
    <property type="entry name" value="AB_hydrolase_fold"/>
</dbReference>
<dbReference type="RefSeq" id="XP_002585307.1">
    <property type="nucleotide sequence ID" value="XM_002585261.1"/>
</dbReference>
<feature type="domain" description="Phospholipase/carboxylesterase/thioesterase" evidence="10">
    <location>
        <begin position="75"/>
        <end position="258"/>
    </location>
</feature>
<keyword evidence="5" id="KW-0378">Hydrolase</keyword>
<name>C4JU57_UNCRE</name>
<evidence type="ECO:0000256" key="4">
    <source>
        <dbReference type="ARBA" id="ARBA00022487"/>
    </source>
</evidence>
<dbReference type="InterPro" id="IPR003140">
    <property type="entry name" value="PLipase/COase/thioEstase"/>
</dbReference>
<dbReference type="InterPro" id="IPR050565">
    <property type="entry name" value="LYPA1-2/EST-like"/>
</dbReference>
<evidence type="ECO:0000256" key="5">
    <source>
        <dbReference type="ARBA" id="ARBA00022801"/>
    </source>
</evidence>
<dbReference type="EC" id="3.1.2.22" evidence="2"/>
<sequence>MATAPFVVPALKKHSATVIMAHGLGDNAPWLTVELVVVLGGMPFCQSLAQVYKPGPVLTEVRMMLAQNWRRRGMFDEVSFIFPNAPPIPITINFGTVMPGWYDIATLSVTATQEEFVQRQDEPGILKSREYFNSLIKEEMDKGIKSSRIVLGGFSQGGAMSLVTGLTCKDKLGAIFALSSYLPLSNKIKELLPENWPNEKTPVFMAHGDIDAVVKFELGQKSAEHLKEMGMDVEFHKYPYVTPISSVKRALAPMLTSLTKRTWTLG</sequence>
<dbReference type="OrthoDB" id="2418081at2759"/>
<dbReference type="KEGG" id="ure:UREG_05996"/>
<reference evidence="12" key="1">
    <citation type="journal article" date="2009" name="Genome Res.">
        <title>Comparative genomic analyses of the human fungal pathogens Coccidioides and their relatives.</title>
        <authorList>
            <person name="Sharpton T.J."/>
            <person name="Stajich J.E."/>
            <person name="Rounsley S.D."/>
            <person name="Gardner M.J."/>
            <person name="Wortman J.R."/>
            <person name="Jordar V.S."/>
            <person name="Maiti R."/>
            <person name="Kodira C.D."/>
            <person name="Neafsey D.E."/>
            <person name="Zeng Q."/>
            <person name="Hung C.-Y."/>
            <person name="McMahan C."/>
            <person name="Muszewska A."/>
            <person name="Grynberg M."/>
            <person name="Mandel M.A."/>
            <person name="Kellner E.M."/>
            <person name="Barker B.M."/>
            <person name="Galgiani J.N."/>
            <person name="Orbach M.J."/>
            <person name="Kirkland T.N."/>
            <person name="Cole G.T."/>
            <person name="Henn M.R."/>
            <person name="Birren B.W."/>
            <person name="Taylor J.W."/>
        </authorList>
    </citation>
    <scope>NUCLEOTIDE SEQUENCE [LARGE SCALE GENOMIC DNA]</scope>
    <source>
        <strain evidence="12">UAMH 1704</strain>
    </source>
</reference>
<evidence type="ECO:0000313" key="11">
    <source>
        <dbReference type="EMBL" id="EEP81154.1"/>
    </source>
</evidence>
<organism evidence="11 12">
    <name type="scientific">Uncinocarpus reesii (strain UAMH 1704)</name>
    <dbReference type="NCBI Taxonomy" id="336963"/>
    <lineage>
        <taxon>Eukaryota</taxon>
        <taxon>Fungi</taxon>
        <taxon>Dikarya</taxon>
        <taxon>Ascomycota</taxon>
        <taxon>Pezizomycotina</taxon>
        <taxon>Eurotiomycetes</taxon>
        <taxon>Eurotiomycetidae</taxon>
        <taxon>Onygenales</taxon>
        <taxon>Onygenaceae</taxon>
        <taxon>Uncinocarpus</taxon>
    </lineage>
</organism>
<dbReference type="Gene3D" id="3.40.50.1820">
    <property type="entry name" value="alpha/beta hydrolase"/>
    <property type="match status" value="1"/>
</dbReference>
<dbReference type="VEuPathDB" id="FungiDB:UREG_05996"/>
<evidence type="ECO:0000256" key="3">
    <source>
        <dbReference type="ARBA" id="ARBA00014923"/>
    </source>
</evidence>
<evidence type="ECO:0000256" key="9">
    <source>
        <dbReference type="ARBA" id="ARBA00047337"/>
    </source>
</evidence>
<protein>
    <recommendedName>
        <fullName evidence="3">Acyl-protein thioesterase 1</fullName>
        <ecNumber evidence="2">3.1.2.22</ecNumber>
    </recommendedName>
    <alternativeName>
        <fullName evidence="8">Palmitoyl-protein hydrolase</fullName>
    </alternativeName>
</protein>
<dbReference type="eggNOG" id="KOG2112">
    <property type="taxonomic scope" value="Eukaryota"/>
</dbReference>
<keyword evidence="6" id="KW-0276">Fatty acid metabolism</keyword>
<evidence type="ECO:0000256" key="1">
    <source>
        <dbReference type="ARBA" id="ARBA00006499"/>
    </source>
</evidence>
<dbReference type="GO" id="GO:0052689">
    <property type="term" value="F:carboxylic ester hydrolase activity"/>
    <property type="evidence" value="ECO:0007669"/>
    <property type="project" value="UniProtKB-KW"/>
</dbReference>
<dbReference type="Proteomes" id="UP000002058">
    <property type="component" value="Unassembled WGS sequence"/>
</dbReference>
<dbReference type="PANTHER" id="PTHR10655:SF17">
    <property type="entry name" value="LYSOPHOSPHOLIPASE-LIKE PROTEIN 1"/>
    <property type="match status" value="1"/>
</dbReference>
<evidence type="ECO:0000256" key="8">
    <source>
        <dbReference type="ARBA" id="ARBA00031195"/>
    </source>
</evidence>
<dbReference type="SUPFAM" id="SSF53474">
    <property type="entry name" value="alpha/beta-Hydrolases"/>
    <property type="match status" value="1"/>
</dbReference>
<keyword evidence="6" id="KW-0443">Lipid metabolism</keyword>
<comment type="catalytic activity">
    <reaction evidence="9">
        <text>S-hexadecanoyl-L-cysteinyl-[protein] + H2O = L-cysteinyl-[protein] + hexadecanoate + H(+)</text>
        <dbReference type="Rhea" id="RHEA:19233"/>
        <dbReference type="Rhea" id="RHEA-COMP:10131"/>
        <dbReference type="Rhea" id="RHEA-COMP:11032"/>
        <dbReference type="ChEBI" id="CHEBI:7896"/>
        <dbReference type="ChEBI" id="CHEBI:15377"/>
        <dbReference type="ChEBI" id="CHEBI:15378"/>
        <dbReference type="ChEBI" id="CHEBI:29950"/>
        <dbReference type="ChEBI" id="CHEBI:74151"/>
        <dbReference type="EC" id="3.1.2.22"/>
    </reaction>
</comment>
<comment type="similarity">
    <text evidence="1">Belongs to the AB hydrolase superfamily. AB hydrolase 2 family.</text>
</comment>
<evidence type="ECO:0000256" key="2">
    <source>
        <dbReference type="ARBA" id="ARBA00012423"/>
    </source>
</evidence>
<evidence type="ECO:0000313" key="12">
    <source>
        <dbReference type="Proteomes" id="UP000002058"/>
    </source>
</evidence>
<dbReference type="STRING" id="336963.C4JU57"/>
<gene>
    <name evidence="11" type="ORF">UREG_05996</name>
</gene>
<dbReference type="Pfam" id="PF02230">
    <property type="entry name" value="Abhydrolase_2"/>
    <property type="match status" value="1"/>
</dbReference>
<dbReference type="GO" id="GO:0006631">
    <property type="term" value="P:fatty acid metabolic process"/>
    <property type="evidence" value="ECO:0007669"/>
    <property type="project" value="UniProtKB-KW"/>
</dbReference>
<dbReference type="InParanoid" id="C4JU57"/>
<keyword evidence="12" id="KW-1185">Reference proteome</keyword>
<evidence type="ECO:0000259" key="10">
    <source>
        <dbReference type="Pfam" id="PF02230"/>
    </source>
</evidence>
<evidence type="ECO:0000256" key="6">
    <source>
        <dbReference type="ARBA" id="ARBA00022832"/>
    </source>
</evidence>
<dbReference type="OMA" id="LMFRTYN"/>
<dbReference type="PANTHER" id="PTHR10655">
    <property type="entry name" value="LYSOPHOSPHOLIPASE-RELATED"/>
    <property type="match status" value="1"/>
</dbReference>
<dbReference type="GO" id="GO:0008474">
    <property type="term" value="F:palmitoyl-(protein) hydrolase activity"/>
    <property type="evidence" value="ECO:0007669"/>
    <property type="project" value="UniProtKB-EC"/>
</dbReference>
<proteinExistence type="inferred from homology"/>
<dbReference type="AlphaFoldDB" id="C4JU57"/>
<dbReference type="FunCoup" id="C4JU57">
    <property type="interactions" value="410"/>
</dbReference>
<dbReference type="GeneID" id="8438902"/>